<organism evidence="2 3">
    <name type="scientific">Xanthomonas hortorum pv. hederae</name>
    <dbReference type="NCBI Taxonomy" id="453603"/>
    <lineage>
        <taxon>Bacteria</taxon>
        <taxon>Pseudomonadati</taxon>
        <taxon>Pseudomonadota</taxon>
        <taxon>Gammaproteobacteria</taxon>
        <taxon>Lysobacterales</taxon>
        <taxon>Lysobacteraceae</taxon>
        <taxon>Xanthomonas</taxon>
    </lineage>
</organism>
<feature type="compositionally biased region" description="Basic and acidic residues" evidence="1">
    <location>
        <begin position="11"/>
        <end position="20"/>
    </location>
</feature>
<dbReference type="EMBL" id="JANWTP010000253">
    <property type="protein sequence ID" value="MDC8640905.1"/>
    <property type="molecule type" value="Genomic_DNA"/>
</dbReference>
<feature type="compositionally biased region" description="Basic residues" evidence="1">
    <location>
        <begin position="1"/>
        <end position="10"/>
    </location>
</feature>
<sequence>PEMAKLRRSKRDSPQRRDIPRSQAALFRPSLSQIEKGLIYSAPSDSVTRRFGGVEATNDHQQAFMVDGYAVSPIRIGSFDAYPIPNGKFMVLQPSFRDCTFACELMMRLDHHKISVDGNSGPMEKGRRRDMPEIASSLSANTGMEPVLLEYKNVSYKKSLMGGLHETRRDALHDLGKKINEMGSCIFSKCGHVLMLDGVREHRGKFYLSIREPFHGEAIEFKDTKDFFRDNNGVKDKVSFKAIFLKKP</sequence>
<name>A0A9X4BWL7_9XANT</name>
<feature type="region of interest" description="Disordered" evidence="1">
    <location>
        <begin position="1"/>
        <end position="20"/>
    </location>
</feature>
<dbReference type="RefSeq" id="WP_273664821.1">
    <property type="nucleotide sequence ID" value="NZ_JANWTP010000253.1"/>
</dbReference>
<dbReference type="Proteomes" id="UP001140230">
    <property type="component" value="Unassembled WGS sequence"/>
</dbReference>
<protein>
    <submittedName>
        <fullName evidence="2">Uncharacterized protein</fullName>
    </submittedName>
</protein>
<dbReference type="AlphaFoldDB" id="A0A9X4BWL7"/>
<evidence type="ECO:0000313" key="3">
    <source>
        <dbReference type="Proteomes" id="UP001140230"/>
    </source>
</evidence>
<reference evidence="2" key="1">
    <citation type="journal article" date="2022" name="Phytopathology">
        <title>Whole genome sequencing-based tracing of a 2022 introduction and outbreak of Xanthomonas hortorum pv. pelargonii.</title>
        <authorList>
            <person name="Iruegas Bocardo F."/>
            <person name="Weisberg A.J."/>
            <person name="Riutta E.R."/>
            <person name="Kilday K.B."/>
            <person name="Bonkowski J.C."/>
            <person name="Creswell T.C."/>
            <person name="Daughtrey M."/>
            <person name="Rane K.K."/>
            <person name="Grunwald N.J."/>
            <person name="Chang J.H."/>
            <person name="Putnam M."/>
        </authorList>
    </citation>
    <scope>NUCLEOTIDE SEQUENCE</scope>
    <source>
        <strain evidence="2">22-338</strain>
    </source>
</reference>
<evidence type="ECO:0000313" key="2">
    <source>
        <dbReference type="EMBL" id="MDC8640905.1"/>
    </source>
</evidence>
<evidence type="ECO:0000256" key="1">
    <source>
        <dbReference type="SAM" id="MobiDB-lite"/>
    </source>
</evidence>
<feature type="non-terminal residue" evidence="2">
    <location>
        <position position="1"/>
    </location>
</feature>
<gene>
    <name evidence="2" type="ORF">NY667_24900</name>
</gene>
<comment type="caution">
    <text evidence="2">The sequence shown here is derived from an EMBL/GenBank/DDBJ whole genome shotgun (WGS) entry which is preliminary data.</text>
</comment>
<reference evidence="2" key="2">
    <citation type="submission" date="2022-08" db="EMBL/GenBank/DDBJ databases">
        <authorList>
            <person name="Iruegas-Bocardo F."/>
            <person name="Weisberg A.J."/>
            <person name="Riutta E.R."/>
            <person name="Kilday K."/>
            <person name="Bonkowski J.C."/>
            <person name="Creswell T."/>
            <person name="Daughtrey M.L."/>
            <person name="Rane K."/>
            <person name="Grunwald N.J."/>
            <person name="Chang J.H."/>
            <person name="Putnam M.L."/>
        </authorList>
    </citation>
    <scope>NUCLEOTIDE SEQUENCE</scope>
    <source>
        <strain evidence="2">22-338</strain>
    </source>
</reference>
<accession>A0A9X4BWL7</accession>
<proteinExistence type="predicted"/>